<dbReference type="Pfam" id="PF05635">
    <property type="entry name" value="23S_rRNA_IVP"/>
    <property type="match status" value="1"/>
</dbReference>
<comment type="caution">
    <text evidence="1">The sequence shown here is derived from an EMBL/GenBank/DDBJ whole genome shotgun (WGS) entry which is preliminary data.</text>
</comment>
<dbReference type="PANTHER" id="PTHR38471:SF2">
    <property type="entry name" value="FOUR HELIX BUNDLE PROTEIN"/>
    <property type="match status" value="1"/>
</dbReference>
<dbReference type="EMBL" id="RBEE01000008">
    <property type="protein sequence ID" value="RNL55140.1"/>
    <property type="molecule type" value="Genomic_DNA"/>
</dbReference>
<proteinExistence type="predicted"/>
<dbReference type="InterPro" id="IPR036583">
    <property type="entry name" value="23S_rRNA_IVS_sf"/>
</dbReference>
<dbReference type="Proteomes" id="UP000274046">
    <property type="component" value="Unassembled WGS sequence"/>
</dbReference>
<name>A0A3N0BZ97_9SPHI</name>
<dbReference type="SUPFAM" id="SSF158446">
    <property type="entry name" value="IVS-encoded protein-like"/>
    <property type="match status" value="1"/>
</dbReference>
<dbReference type="RefSeq" id="WP_123204869.1">
    <property type="nucleotide sequence ID" value="NZ_RBEE01000008.1"/>
</dbReference>
<dbReference type="CDD" id="cd16377">
    <property type="entry name" value="23S_rRNA_IVP_like"/>
    <property type="match status" value="1"/>
</dbReference>
<protein>
    <submittedName>
        <fullName evidence="1">Four helix bundle protein</fullName>
    </submittedName>
</protein>
<accession>A0A3N0BZ97</accession>
<dbReference type="NCBIfam" id="TIGR02436">
    <property type="entry name" value="four helix bundle protein"/>
    <property type="match status" value="1"/>
</dbReference>
<keyword evidence="2" id="KW-1185">Reference proteome</keyword>
<reference evidence="1 2" key="1">
    <citation type="submission" date="2018-10" db="EMBL/GenBank/DDBJ databases">
        <title>Genome sequencing of Pedobacter jejuensis TNB23.</title>
        <authorList>
            <person name="Cho Y.-J."/>
            <person name="Cho A."/>
            <person name="Kim O.-S."/>
        </authorList>
    </citation>
    <scope>NUCLEOTIDE SEQUENCE [LARGE SCALE GENOMIC DNA]</scope>
    <source>
        <strain evidence="1 2">TNB23</strain>
    </source>
</reference>
<dbReference type="InterPro" id="IPR012657">
    <property type="entry name" value="23S_rRNA-intervening_sequence"/>
</dbReference>
<dbReference type="PANTHER" id="PTHR38471">
    <property type="entry name" value="FOUR HELIX BUNDLE PROTEIN"/>
    <property type="match status" value="1"/>
</dbReference>
<dbReference type="Gene3D" id="1.20.1440.60">
    <property type="entry name" value="23S rRNA-intervening sequence"/>
    <property type="match status" value="1"/>
</dbReference>
<gene>
    <name evidence="1" type="ORF">D7004_05495</name>
</gene>
<organism evidence="1 2">
    <name type="scientific">Pedobacter jejuensis</name>
    <dbReference type="NCBI Taxonomy" id="1268550"/>
    <lineage>
        <taxon>Bacteria</taxon>
        <taxon>Pseudomonadati</taxon>
        <taxon>Bacteroidota</taxon>
        <taxon>Sphingobacteriia</taxon>
        <taxon>Sphingobacteriales</taxon>
        <taxon>Sphingobacteriaceae</taxon>
        <taxon>Pedobacter</taxon>
    </lineage>
</organism>
<evidence type="ECO:0000313" key="1">
    <source>
        <dbReference type="EMBL" id="RNL55140.1"/>
    </source>
</evidence>
<dbReference type="OrthoDB" id="9811959at2"/>
<sequence length="119" mass="13816">MRDYQKLEVWKKAHLMVLFVYSDILPLFPSSEKYDLHSQVKRAAYSVPLNIVEGAGRNSAMDFAKFLDMALGSCHEIEYACLLAKDLRYLNEEKYKEVNNKTNEVKAMLIGLLKRLRNN</sequence>
<evidence type="ECO:0000313" key="2">
    <source>
        <dbReference type="Proteomes" id="UP000274046"/>
    </source>
</evidence>
<dbReference type="AlphaFoldDB" id="A0A3N0BZ97"/>